<protein>
    <recommendedName>
        <fullName evidence="1">Transposase-associated domain-containing protein</fullName>
    </recommendedName>
</protein>
<evidence type="ECO:0000313" key="2">
    <source>
        <dbReference type="EMBL" id="CAH9136296.1"/>
    </source>
</evidence>
<dbReference type="Proteomes" id="UP001152523">
    <property type="component" value="Unassembled WGS sequence"/>
</dbReference>
<dbReference type="PANTHER" id="PTHR10775:SF177">
    <property type="entry name" value="TNP2, PARTIAL"/>
    <property type="match status" value="1"/>
</dbReference>
<feature type="domain" description="Transposase-associated" evidence="1">
    <location>
        <begin position="6"/>
        <end position="78"/>
    </location>
</feature>
<dbReference type="AlphaFoldDB" id="A0AAV0FL90"/>
<sequence length="557" mass="64467">MVYKNREWMQFKKADPRYRIGVKQFLEFAFSQNDVDDVVPCPCMKCNNERKKGRVEIELDLIKHGIVKSYTRWLRHGENSEEWTTHENNIDASNEYIEHASMFEMLHDAFGRSREKDTNDGEANIGESSDPIELVNSFYKLMGDLELELYLGCKKFSKLSFLLKLFHIKCLGGISDKSMAMLLELLKDALPEGNTLPDSYYDAQKIIKTLSLEPKRIDACPNDCMLFWKEHANADECVHCNSCRWKKKEQSDASGTLNSMVRKIPCKTMRYFPLIPRLQRIYMSSKTASSMRWHHDEREDDGAMRHPADSKAWKTFDELYPSFSSDPRNVRLGLAGDGFSPFRNGHVTHSTWPVILIPYNLPPWLCMKQHSLILSTLVPGPKGPKDKVDVYLQPLIEELKFLWEVGVETYDASKKKNFRMFASLLWTISDFPAYGDLSGWRTAGAFACPSCNNNTCSYRLRKGSKHCYMGHRRFLPSRHKWRYDRTNFDGKEELRTPPNVLSGNEVVDQLVSAEGVTAGASMSTSKKRKRKPLWRKKSIFFELPYWSTLLIRHNLDV</sequence>
<dbReference type="EMBL" id="CAMAPF010000993">
    <property type="protein sequence ID" value="CAH9136296.1"/>
    <property type="molecule type" value="Genomic_DNA"/>
</dbReference>
<dbReference type="InterPro" id="IPR004242">
    <property type="entry name" value="Transposase_21"/>
</dbReference>
<organism evidence="2 3">
    <name type="scientific">Cuscuta epithymum</name>
    <dbReference type="NCBI Taxonomy" id="186058"/>
    <lineage>
        <taxon>Eukaryota</taxon>
        <taxon>Viridiplantae</taxon>
        <taxon>Streptophyta</taxon>
        <taxon>Embryophyta</taxon>
        <taxon>Tracheophyta</taxon>
        <taxon>Spermatophyta</taxon>
        <taxon>Magnoliopsida</taxon>
        <taxon>eudicotyledons</taxon>
        <taxon>Gunneridae</taxon>
        <taxon>Pentapetalae</taxon>
        <taxon>asterids</taxon>
        <taxon>lamiids</taxon>
        <taxon>Solanales</taxon>
        <taxon>Convolvulaceae</taxon>
        <taxon>Cuscuteae</taxon>
        <taxon>Cuscuta</taxon>
        <taxon>Cuscuta subgen. Cuscuta</taxon>
    </lineage>
</organism>
<evidence type="ECO:0000259" key="1">
    <source>
        <dbReference type="Pfam" id="PF13963"/>
    </source>
</evidence>
<gene>
    <name evidence="2" type="ORF">CEPIT_LOCUS35176</name>
</gene>
<accession>A0AAV0FL90</accession>
<dbReference type="Pfam" id="PF02992">
    <property type="entry name" value="Transposase_21"/>
    <property type="match status" value="1"/>
</dbReference>
<feature type="non-terminal residue" evidence="2">
    <location>
        <position position="557"/>
    </location>
</feature>
<proteinExistence type="predicted"/>
<dbReference type="Pfam" id="PF13963">
    <property type="entry name" value="Transpos_assoc"/>
    <property type="match status" value="1"/>
</dbReference>
<evidence type="ECO:0000313" key="3">
    <source>
        <dbReference type="Proteomes" id="UP001152523"/>
    </source>
</evidence>
<keyword evidence="3" id="KW-1185">Reference proteome</keyword>
<name>A0AAV0FL90_9ASTE</name>
<dbReference type="PANTHER" id="PTHR10775">
    <property type="entry name" value="OS08G0208400 PROTEIN"/>
    <property type="match status" value="1"/>
</dbReference>
<comment type="caution">
    <text evidence="2">The sequence shown here is derived from an EMBL/GenBank/DDBJ whole genome shotgun (WGS) entry which is preliminary data.</text>
</comment>
<dbReference type="InterPro" id="IPR029480">
    <property type="entry name" value="Transpos_assoc"/>
</dbReference>
<reference evidence="2" key="1">
    <citation type="submission" date="2022-07" db="EMBL/GenBank/DDBJ databases">
        <authorList>
            <person name="Macas J."/>
            <person name="Novak P."/>
            <person name="Neumann P."/>
        </authorList>
    </citation>
    <scope>NUCLEOTIDE SEQUENCE</scope>
</reference>